<sequence length="535" mass="59699">MVQVMGFRKLRSDLETVPFKLEIEEPLQEEHAPLNKRFKSSSTSQEQWNASNSASSSSPSQYNILDEPSPLGLRLRKSPSLLDLIEMKLSQGNVIIANTQNENFLSSGLKKESRGAAASDSVEKLKASNFPASLLRIGSWEYKSKHEGDLVAKCYFAKHKLVWEVLEGELKNIMEIQWSDIMALKANCPDTGPSSLTVVLARQPLFFKETNPQPRKHTIWQPTSDFTEGEACKHRQHFLEFPQGLLAKHFEKLIQCDTHLNFLSQQPEIILDSPHFDTRPAAFENLDNPEDLDLHLVNCKGSTTSCLQDIGSPHSSLSPSFKIEHNDLLGIASDNLPCEAPFPSSGSTSSETDFKGPRNWDQIKLPGLRPSMAVSDFIGHIEHCLSEQITSGNPSFCGGRPEFQEMLEEIAQHLLNDNKVITTSDEKSLMTRVNSLCCLLQKDPAALQSSHDKESADEGPADGKSIQLSHDLESMQNNKIKMDVKASEEEFRDVSRGKQTLGMPRKDSLGELLLQLPRIASLSKFLFDISEDSDN</sequence>
<name>A0A0B2REK4_GLYSO</name>
<evidence type="ECO:0000313" key="3">
    <source>
        <dbReference type="EMBL" id="KHN30277.1"/>
    </source>
</evidence>
<feature type="region of interest" description="Disordered" evidence="1">
    <location>
        <begin position="32"/>
        <end position="63"/>
    </location>
</feature>
<dbReference type="AlphaFoldDB" id="A0A0B2REK4"/>
<accession>A0A0B2REK4</accession>
<organism evidence="3">
    <name type="scientific">Glycine soja</name>
    <name type="common">Wild soybean</name>
    <dbReference type="NCBI Taxonomy" id="3848"/>
    <lineage>
        <taxon>Eukaryota</taxon>
        <taxon>Viridiplantae</taxon>
        <taxon>Streptophyta</taxon>
        <taxon>Embryophyta</taxon>
        <taxon>Tracheophyta</taxon>
        <taxon>Spermatophyta</taxon>
        <taxon>Magnoliopsida</taxon>
        <taxon>eudicotyledons</taxon>
        <taxon>Gunneridae</taxon>
        <taxon>Pentapetalae</taxon>
        <taxon>rosids</taxon>
        <taxon>fabids</taxon>
        <taxon>Fabales</taxon>
        <taxon>Fabaceae</taxon>
        <taxon>Papilionoideae</taxon>
        <taxon>50 kb inversion clade</taxon>
        <taxon>NPAAA clade</taxon>
        <taxon>indigoferoid/millettioid clade</taxon>
        <taxon>Phaseoleae</taxon>
        <taxon>Glycine</taxon>
        <taxon>Glycine subgen. Soja</taxon>
    </lineage>
</organism>
<evidence type="ECO:0000256" key="1">
    <source>
        <dbReference type="SAM" id="MobiDB-lite"/>
    </source>
</evidence>
<dbReference type="Pfam" id="PF24818">
    <property type="entry name" value="PH_TRF2_HOY1"/>
    <property type="match status" value="1"/>
</dbReference>
<dbReference type="PANTHER" id="PTHR33494">
    <property type="entry name" value="OS02G0793800 PROTEIN"/>
    <property type="match status" value="1"/>
</dbReference>
<evidence type="ECO:0000259" key="2">
    <source>
        <dbReference type="Pfam" id="PF24818"/>
    </source>
</evidence>
<feature type="region of interest" description="Disordered" evidence="1">
    <location>
        <begin position="342"/>
        <end position="362"/>
    </location>
</feature>
<feature type="domain" description="TRF2/HOY1 PH-like" evidence="2">
    <location>
        <begin position="129"/>
        <end position="246"/>
    </location>
</feature>
<gene>
    <name evidence="3" type="ORF">glysoja_042437</name>
</gene>
<dbReference type="EMBL" id="KN651866">
    <property type="protein sequence ID" value="KHN30277.1"/>
    <property type="molecule type" value="Genomic_DNA"/>
</dbReference>
<feature type="compositionally biased region" description="Low complexity" evidence="1">
    <location>
        <begin position="49"/>
        <end position="60"/>
    </location>
</feature>
<reference evidence="3" key="1">
    <citation type="submission" date="2014-07" db="EMBL/GenBank/DDBJ databases">
        <title>Identification of a novel salt tolerance gene in wild soybean by whole-genome sequencing.</title>
        <authorList>
            <person name="Lam H.-M."/>
            <person name="Qi X."/>
            <person name="Li M.-W."/>
            <person name="Liu X."/>
            <person name="Xie M."/>
            <person name="Ni M."/>
            <person name="Xu X."/>
        </authorList>
    </citation>
    <scope>NUCLEOTIDE SEQUENCE [LARGE SCALE GENOMIC DNA]</scope>
    <source>
        <tissue evidence="3">Root</tissue>
    </source>
</reference>
<proteinExistence type="predicted"/>
<dbReference type="InterPro" id="IPR057939">
    <property type="entry name" value="TRF2_HOY1_PH"/>
</dbReference>
<protein>
    <recommendedName>
        <fullName evidence="2">TRF2/HOY1 PH-like domain-containing protein</fullName>
    </recommendedName>
</protein>
<dbReference type="PANTHER" id="PTHR33494:SF27">
    <property type="entry name" value="ATP-DEPENDENT DNA HELICASE"/>
    <property type="match status" value="1"/>
</dbReference>
<dbReference type="Proteomes" id="UP000053555">
    <property type="component" value="Unassembled WGS sequence"/>
</dbReference>